<sequence>MSDTPWWDAKRHADRRPFLLARNKVRSALRNWFENEEFLEVECGALQISPGNETHLHAFSSKFLDEDGSTNQELFLHTSPEFSCKKLLAAGETKIVDFARVYRNRESGPLHSPEFTMIEWYRTGASLKDVMKDTANLARLALNATQATQMMWKNSSCDPHKEPEFLTLTDAFSRYADIDLNAVLEDTPAFKAAAAKAGVSVSDGAEWTDIFSAVLVSKIEDKLGIDRLTFLYNYPICEAALARPCRDDPRFAERFEMYACGVELANGFGELTDPIEQRKRFEADMILKLAYYGENYPLDEELLAALPHIPDASGVALGFDRLVMLCSNARRIDDVLWTPFPSQ</sequence>
<name>C6XKD4_HIRBI</name>
<protein>
    <submittedName>
        <fullName evidence="5">Lysine--tRNA ligase</fullName>
        <ecNumber evidence="5">6.1.1.6</ecNumber>
    </submittedName>
</protein>
<evidence type="ECO:0000256" key="1">
    <source>
        <dbReference type="ARBA" id="ARBA00022598"/>
    </source>
</evidence>
<dbReference type="HOGENOM" id="CLU_008255_1_1_5"/>
<dbReference type="GO" id="GO:0005829">
    <property type="term" value="C:cytosol"/>
    <property type="evidence" value="ECO:0007669"/>
    <property type="project" value="TreeGrafter"/>
</dbReference>
<reference evidence="6" key="1">
    <citation type="journal article" date="2011" name="J. Bacteriol.">
        <title>Genome sequences of eight morphologically diverse alphaproteobacteria.</title>
        <authorList>
            <consortium name="US DOE Joint Genome Institute"/>
            <person name="Brown P.J."/>
            <person name="Kysela D.T."/>
            <person name="Buechlein A."/>
            <person name="Hemmerich C."/>
            <person name="Brun Y.V."/>
        </authorList>
    </citation>
    <scope>NUCLEOTIDE SEQUENCE [LARGE SCALE GENOMIC DNA]</scope>
    <source>
        <strain evidence="6">ATCC 49814 / DSM 5838 / IFAM 1418</strain>
    </source>
</reference>
<dbReference type="AlphaFoldDB" id="C6XKD4"/>
<dbReference type="EC" id="6.1.1.6" evidence="5"/>
<dbReference type="PANTHER" id="PTHR42918">
    <property type="entry name" value="LYSYL-TRNA SYNTHETASE"/>
    <property type="match status" value="1"/>
</dbReference>
<dbReference type="STRING" id="582402.Hbal_0030"/>
<dbReference type="PRINTS" id="PR00982">
    <property type="entry name" value="TRNASYNTHLYS"/>
</dbReference>
<keyword evidence="6" id="KW-1185">Reference proteome</keyword>
<evidence type="ECO:0000259" key="4">
    <source>
        <dbReference type="PROSITE" id="PS50862"/>
    </source>
</evidence>
<dbReference type="RefSeq" id="WP_012777890.1">
    <property type="nucleotide sequence ID" value="NC_012982.1"/>
</dbReference>
<dbReference type="InterPro" id="IPR004525">
    <property type="entry name" value="EpmA"/>
</dbReference>
<dbReference type="PROSITE" id="PS50862">
    <property type="entry name" value="AA_TRNA_LIGASE_II"/>
    <property type="match status" value="1"/>
</dbReference>
<keyword evidence="1 5" id="KW-0436">Ligase</keyword>
<dbReference type="KEGG" id="hba:Hbal_0030"/>
<dbReference type="Pfam" id="PF00152">
    <property type="entry name" value="tRNA-synt_2"/>
    <property type="match status" value="1"/>
</dbReference>
<organism evidence="5 6">
    <name type="scientific">Hirschia baltica (strain ATCC 49814 / DSM 5838 / IFAM 1418)</name>
    <dbReference type="NCBI Taxonomy" id="582402"/>
    <lineage>
        <taxon>Bacteria</taxon>
        <taxon>Pseudomonadati</taxon>
        <taxon>Pseudomonadota</taxon>
        <taxon>Alphaproteobacteria</taxon>
        <taxon>Hyphomonadales</taxon>
        <taxon>Hyphomonadaceae</taxon>
        <taxon>Hirschia</taxon>
    </lineage>
</organism>
<evidence type="ECO:0000256" key="3">
    <source>
        <dbReference type="ARBA" id="ARBA00022840"/>
    </source>
</evidence>
<dbReference type="InterPro" id="IPR004364">
    <property type="entry name" value="Aa-tRNA-synt_II"/>
</dbReference>
<gene>
    <name evidence="5" type="ordered locus">Hbal_0030</name>
</gene>
<proteinExistence type="predicted"/>
<dbReference type="InterPro" id="IPR006195">
    <property type="entry name" value="aa-tRNA-synth_II"/>
</dbReference>
<dbReference type="GO" id="GO:0004824">
    <property type="term" value="F:lysine-tRNA ligase activity"/>
    <property type="evidence" value="ECO:0007669"/>
    <property type="project" value="UniProtKB-EC"/>
</dbReference>
<dbReference type="OrthoDB" id="9801152at2"/>
<dbReference type="EMBL" id="CP001678">
    <property type="protein sequence ID" value="ACT57732.1"/>
    <property type="molecule type" value="Genomic_DNA"/>
</dbReference>
<dbReference type="GO" id="GO:0005524">
    <property type="term" value="F:ATP binding"/>
    <property type="evidence" value="ECO:0007669"/>
    <property type="project" value="UniProtKB-KW"/>
</dbReference>
<dbReference type="GO" id="GO:0000049">
    <property type="term" value="F:tRNA binding"/>
    <property type="evidence" value="ECO:0007669"/>
    <property type="project" value="TreeGrafter"/>
</dbReference>
<evidence type="ECO:0000313" key="6">
    <source>
        <dbReference type="Proteomes" id="UP000002745"/>
    </source>
</evidence>
<dbReference type="GO" id="GO:0006430">
    <property type="term" value="P:lysyl-tRNA aminoacylation"/>
    <property type="evidence" value="ECO:0007669"/>
    <property type="project" value="InterPro"/>
</dbReference>
<keyword evidence="2" id="KW-0547">Nucleotide-binding</keyword>
<dbReference type="Gene3D" id="3.30.930.10">
    <property type="entry name" value="Bira Bifunctional Protein, Domain 2"/>
    <property type="match status" value="1"/>
</dbReference>
<dbReference type="PANTHER" id="PTHR42918:SF6">
    <property type="entry name" value="ELONGATION FACTOR P--(R)-BETA-LYSINE LIGASE"/>
    <property type="match status" value="1"/>
</dbReference>
<evidence type="ECO:0000313" key="5">
    <source>
        <dbReference type="EMBL" id="ACT57732.1"/>
    </source>
</evidence>
<dbReference type="NCBIfam" id="NF006828">
    <property type="entry name" value="PRK09350.1"/>
    <property type="match status" value="1"/>
</dbReference>
<dbReference type="NCBIfam" id="TIGR00462">
    <property type="entry name" value="genX"/>
    <property type="match status" value="1"/>
</dbReference>
<dbReference type="Proteomes" id="UP000002745">
    <property type="component" value="Chromosome"/>
</dbReference>
<evidence type="ECO:0000256" key="2">
    <source>
        <dbReference type="ARBA" id="ARBA00022741"/>
    </source>
</evidence>
<dbReference type="SUPFAM" id="SSF55681">
    <property type="entry name" value="Class II aaRS and biotin synthetases"/>
    <property type="match status" value="1"/>
</dbReference>
<keyword evidence="3" id="KW-0067">ATP-binding</keyword>
<feature type="domain" description="Aminoacyl-transfer RNA synthetases class-II family profile" evidence="4">
    <location>
        <begin position="22"/>
        <end position="339"/>
    </location>
</feature>
<dbReference type="InterPro" id="IPR018149">
    <property type="entry name" value="Lys-tRNA-synth_II_C"/>
</dbReference>
<dbReference type="eggNOG" id="COG2269">
    <property type="taxonomic scope" value="Bacteria"/>
</dbReference>
<accession>C6XKD4</accession>
<dbReference type="InterPro" id="IPR045864">
    <property type="entry name" value="aa-tRNA-synth_II/BPL/LPL"/>
</dbReference>